<dbReference type="Proteomes" id="UP001154252">
    <property type="component" value="Unassembled WGS sequence"/>
</dbReference>
<evidence type="ECO:0000259" key="4">
    <source>
        <dbReference type="Pfam" id="PF22939"/>
    </source>
</evidence>
<dbReference type="SMART" id="SM00248">
    <property type="entry name" value="ANK"/>
    <property type="match status" value="6"/>
</dbReference>
<feature type="repeat" description="ANK" evidence="3">
    <location>
        <begin position="258"/>
        <end position="290"/>
    </location>
</feature>
<dbReference type="InterPro" id="IPR050776">
    <property type="entry name" value="Ank_Repeat/CDKN_Inhibitor"/>
</dbReference>
<evidence type="ECO:0000313" key="5">
    <source>
        <dbReference type="EMBL" id="CAG8902065.1"/>
    </source>
</evidence>
<reference evidence="5" key="1">
    <citation type="submission" date="2021-07" db="EMBL/GenBank/DDBJ databases">
        <authorList>
            <person name="Branca A.L. A."/>
        </authorList>
    </citation>
    <scope>NUCLEOTIDE SEQUENCE</scope>
</reference>
<accession>A0A9W4KJE9</accession>
<comment type="caution">
    <text evidence="5">The sequence shown here is derived from an EMBL/GenBank/DDBJ whole genome shotgun (WGS) entry which is preliminary data.</text>
</comment>
<dbReference type="PROSITE" id="PS50297">
    <property type="entry name" value="ANK_REP_REGION"/>
    <property type="match status" value="2"/>
</dbReference>
<evidence type="ECO:0000256" key="3">
    <source>
        <dbReference type="PROSITE-ProRule" id="PRU00023"/>
    </source>
</evidence>
<dbReference type="Pfam" id="PF12796">
    <property type="entry name" value="Ank_2"/>
    <property type="match status" value="2"/>
</dbReference>
<protein>
    <recommendedName>
        <fullName evidence="4">GPI inositol-deacylase winged helix domain-containing protein</fullName>
    </recommendedName>
</protein>
<dbReference type="EMBL" id="CAJVRC010000872">
    <property type="protein sequence ID" value="CAG8902065.1"/>
    <property type="molecule type" value="Genomic_DNA"/>
</dbReference>
<dbReference type="Gene3D" id="1.25.40.20">
    <property type="entry name" value="Ankyrin repeat-containing domain"/>
    <property type="match status" value="2"/>
</dbReference>
<name>A0A9W4KJE9_9EURO</name>
<dbReference type="SUPFAM" id="SSF48403">
    <property type="entry name" value="Ankyrin repeat"/>
    <property type="match status" value="1"/>
</dbReference>
<sequence length="481" mass="54365">MQRMGQVPDQKNLAWEVLSWMTCAKRPLTTTELLNALAVEFEESKFYKDNLPNLEDIISVCAGLAAVSTDGSGDIVQLVHYTTQEYFERTWTRWFPDAHSNIATTCVTYLSFDVFQSGFCLTDTDFESRLNEYPFYSYAATHWGDHARAQAIGQDLIMAFFQDSLKVSASVQAMFARKTFSSLGEYSLRVPLGFTSFHLAAYFMLVDTMWLMIQSGYPYMVKCSMERTSLAWATYAGHVEPIKVLLSLGMSPIAYDYDGQSPITLAASIGWVDIVSLLLEHGAHIDSQDITGQTCLSLAARERANPLSWAASNGWVAVARLLLEKSVDLDSKDMFGRTPLSWAAESGHIDMLTLLIQRGAQPNSKDTEGRTPLFWAPHYGHERAVQLLHWRHGNQITQAPISDNIDSMMHDTAEKSMHRNQFDSSSRMISTRRRATLHRHSATGQTQFRCPLCLCGNLWTTHSIGTFKRHVINRHYARHLY</sequence>
<evidence type="ECO:0000313" key="6">
    <source>
        <dbReference type="Proteomes" id="UP001154252"/>
    </source>
</evidence>
<keyword evidence="6" id="KW-1185">Reference proteome</keyword>
<dbReference type="PANTHER" id="PTHR24201">
    <property type="entry name" value="ANK_REP_REGION DOMAIN-CONTAINING PROTEIN"/>
    <property type="match status" value="1"/>
</dbReference>
<proteinExistence type="predicted"/>
<dbReference type="InterPro" id="IPR002110">
    <property type="entry name" value="Ankyrin_rpt"/>
</dbReference>
<dbReference type="InterPro" id="IPR036770">
    <property type="entry name" value="Ankyrin_rpt-contain_sf"/>
</dbReference>
<dbReference type="OrthoDB" id="195446at2759"/>
<dbReference type="Pfam" id="PF22939">
    <property type="entry name" value="WHD_GPIID"/>
    <property type="match status" value="1"/>
</dbReference>
<feature type="domain" description="GPI inositol-deacylase winged helix" evidence="4">
    <location>
        <begin position="1"/>
        <end position="87"/>
    </location>
</feature>
<keyword evidence="2 3" id="KW-0040">ANK repeat</keyword>
<dbReference type="InterPro" id="IPR054471">
    <property type="entry name" value="GPIID_WHD"/>
</dbReference>
<dbReference type="PROSITE" id="PS50088">
    <property type="entry name" value="ANK_REPEAT"/>
    <property type="match status" value="3"/>
</dbReference>
<evidence type="ECO:0000256" key="2">
    <source>
        <dbReference type="ARBA" id="ARBA00023043"/>
    </source>
</evidence>
<keyword evidence="1" id="KW-0677">Repeat</keyword>
<feature type="repeat" description="ANK" evidence="3">
    <location>
        <begin position="302"/>
        <end position="334"/>
    </location>
</feature>
<feature type="repeat" description="ANK" evidence="3">
    <location>
        <begin position="335"/>
        <end position="367"/>
    </location>
</feature>
<gene>
    <name evidence="5" type="ORF">PEGY_LOCUS6707</name>
</gene>
<dbReference type="AlphaFoldDB" id="A0A9W4KJE9"/>
<dbReference type="PANTHER" id="PTHR24201:SF15">
    <property type="entry name" value="ANKYRIN REPEAT DOMAIN-CONTAINING PROTEIN 66"/>
    <property type="match status" value="1"/>
</dbReference>
<evidence type="ECO:0000256" key="1">
    <source>
        <dbReference type="ARBA" id="ARBA00022737"/>
    </source>
</evidence>
<organism evidence="5 6">
    <name type="scientific">Penicillium egyptiacum</name>
    <dbReference type="NCBI Taxonomy" id="1303716"/>
    <lineage>
        <taxon>Eukaryota</taxon>
        <taxon>Fungi</taxon>
        <taxon>Dikarya</taxon>
        <taxon>Ascomycota</taxon>
        <taxon>Pezizomycotina</taxon>
        <taxon>Eurotiomycetes</taxon>
        <taxon>Eurotiomycetidae</taxon>
        <taxon>Eurotiales</taxon>
        <taxon>Aspergillaceae</taxon>
        <taxon>Penicillium</taxon>
    </lineage>
</organism>